<dbReference type="EMBL" id="CP017641">
    <property type="protein sequence ID" value="APZ90868.1"/>
    <property type="molecule type" value="Genomic_DNA"/>
</dbReference>
<dbReference type="AlphaFoldDB" id="A0A1P8W9Z0"/>
<dbReference type="Pfam" id="PF07593">
    <property type="entry name" value="UnbV_ASPIC"/>
    <property type="match status" value="1"/>
</dbReference>
<dbReference type="InterPro" id="IPR011519">
    <property type="entry name" value="UnbV_ASPIC"/>
</dbReference>
<organism evidence="3 4">
    <name type="scientific">Fuerstiella marisgermanici</name>
    <dbReference type="NCBI Taxonomy" id="1891926"/>
    <lineage>
        <taxon>Bacteria</taxon>
        <taxon>Pseudomonadati</taxon>
        <taxon>Planctomycetota</taxon>
        <taxon>Planctomycetia</taxon>
        <taxon>Planctomycetales</taxon>
        <taxon>Planctomycetaceae</taxon>
        <taxon>Fuerstiella</taxon>
    </lineage>
</organism>
<dbReference type="SUPFAM" id="SSF69318">
    <property type="entry name" value="Integrin alpha N-terminal domain"/>
    <property type="match status" value="1"/>
</dbReference>
<dbReference type="InterPro" id="IPR013517">
    <property type="entry name" value="FG-GAP"/>
</dbReference>
<evidence type="ECO:0000259" key="2">
    <source>
        <dbReference type="Pfam" id="PF07593"/>
    </source>
</evidence>
<accession>A0A1P8W9Z0</accession>
<evidence type="ECO:0000313" key="4">
    <source>
        <dbReference type="Proteomes" id="UP000187735"/>
    </source>
</evidence>
<evidence type="ECO:0000313" key="3">
    <source>
        <dbReference type="EMBL" id="APZ90868.1"/>
    </source>
</evidence>
<name>A0A1P8W9Z0_9PLAN</name>
<dbReference type="Proteomes" id="UP000187735">
    <property type="component" value="Chromosome"/>
</dbReference>
<dbReference type="Gene3D" id="2.130.10.130">
    <property type="entry name" value="Integrin alpha, N-terminal"/>
    <property type="match status" value="2"/>
</dbReference>
<protein>
    <submittedName>
        <fullName evidence="3">FG-GAP repeat</fullName>
    </submittedName>
</protein>
<sequence length="595" mass="63964">MRTTGSSQRSQQCLRGAAYKVLVAFCSAAALGVQVGCQQTSEDPSQRSKAVPLFREVAASRGIDWIHNAGPHDDFPMPQIMGSGCALFDANGDGLLDVLLVPGHCPPESLQEENSQVRTAVPLFLQSQDGMFVEHTGQSGMVIRGFGMGATTGDIDNDGDVDVLLTTSTGPLLFTNNGDATFEDVTGAAGIESSRWSAAAAFTDYDRDGWLDLLVVNYVDYFPGSICEDGVGNRDYCGPLSFTGTTDRLYRNLGADGSPGAFHDATIPSGIVTAVGKGLGLICSDLTGDGRIDFYVANDMEPNRLWVQQENLTFVDEAPIRGCATDIHGRAQASMGCVWTDLDSDGRNDILLTHLRGENNTVYRQVAPGLFADQTGTTGLGAASLDFTGFGVATPDLDCDGFLDVVIANGRVKRAPLLNPVPASSHWAEYAERNQIFFGSNDGLFQQTLPRDEPFTKDARISRGLATGDIDNDGDIDVLVVNTNGPCEIFENIVPKAGHWLMVRAMDGRKKRDAVGAMLTLVCKSATWRREVQPNSGYQSSHDARVHFGTGEETEFEYVEVEWPDGACEIERFEGGPLDRHILLIRGNGSRGPGG</sequence>
<feature type="domain" description="ASPIC/UnbV" evidence="2">
    <location>
        <begin position="514"/>
        <end position="569"/>
    </location>
</feature>
<dbReference type="KEGG" id="fmr:Fuma_00452"/>
<dbReference type="InterPro" id="IPR028994">
    <property type="entry name" value="Integrin_alpha_N"/>
</dbReference>
<dbReference type="PANTHER" id="PTHR16026">
    <property type="entry name" value="CARTILAGE ACIDIC PROTEIN 1"/>
    <property type="match status" value="1"/>
</dbReference>
<keyword evidence="1" id="KW-0732">Signal</keyword>
<dbReference type="InterPro" id="IPR027039">
    <property type="entry name" value="Crtac1"/>
</dbReference>
<dbReference type="Pfam" id="PF13517">
    <property type="entry name" value="FG-GAP_3"/>
    <property type="match status" value="2"/>
</dbReference>
<keyword evidence="4" id="KW-1185">Reference proteome</keyword>
<dbReference type="STRING" id="1891926.Fuma_00452"/>
<evidence type="ECO:0000256" key="1">
    <source>
        <dbReference type="ARBA" id="ARBA00022729"/>
    </source>
</evidence>
<gene>
    <name evidence="3" type="ORF">Fuma_00452</name>
</gene>
<reference evidence="3 4" key="1">
    <citation type="journal article" date="2016" name="Front. Microbiol.">
        <title>Fuerstia marisgermanicae gen. nov., sp. nov., an Unusual Member of the Phylum Planctomycetes from the German Wadden Sea.</title>
        <authorList>
            <person name="Kohn T."/>
            <person name="Heuer A."/>
            <person name="Jogler M."/>
            <person name="Vollmers J."/>
            <person name="Boedeker C."/>
            <person name="Bunk B."/>
            <person name="Rast P."/>
            <person name="Borchert D."/>
            <person name="Glockner I."/>
            <person name="Freese H.M."/>
            <person name="Klenk H.P."/>
            <person name="Overmann J."/>
            <person name="Kaster A.K."/>
            <person name="Rohde M."/>
            <person name="Wiegand S."/>
            <person name="Jogler C."/>
        </authorList>
    </citation>
    <scope>NUCLEOTIDE SEQUENCE [LARGE SCALE GENOMIC DNA]</scope>
    <source>
        <strain evidence="3 4">NH11</strain>
    </source>
</reference>
<proteinExistence type="predicted"/>
<dbReference type="PANTHER" id="PTHR16026:SF0">
    <property type="entry name" value="CARTILAGE ACIDIC PROTEIN 1"/>
    <property type="match status" value="1"/>
</dbReference>